<reference evidence="2 3" key="1">
    <citation type="journal article" date="2013" name="Genome Announc.">
        <title>Draft Genome Sequence of Psychrobacter aquaticus Strain CMS 56T, Isolated from a Cyanobacterial Mat Sample Collected from Water Bodies in the McMurdo Dry Valley Region of Antarctica.</title>
        <authorList>
            <person name="Reddy G.S."/>
            <person name="Ara S."/>
            <person name="Singh A."/>
            <person name="Kumar Pinnaka A."/>
            <person name="Shivaji S."/>
        </authorList>
    </citation>
    <scope>NUCLEOTIDE SEQUENCE [LARGE SCALE GENOMIC DNA]</scope>
    <source>
        <strain evidence="2 3">CMS 56</strain>
    </source>
</reference>
<dbReference type="AlphaFoldDB" id="U4T5I8"/>
<organism evidence="2 3">
    <name type="scientific">Psychrobacter aquaticus CMS 56</name>
    <dbReference type="NCBI Taxonomy" id="1354303"/>
    <lineage>
        <taxon>Bacteria</taxon>
        <taxon>Pseudomonadati</taxon>
        <taxon>Pseudomonadota</taxon>
        <taxon>Gammaproteobacteria</taxon>
        <taxon>Moraxellales</taxon>
        <taxon>Moraxellaceae</taxon>
        <taxon>Psychrobacter</taxon>
    </lineage>
</organism>
<accession>U4T5I8</accession>
<dbReference type="Proteomes" id="UP000016761">
    <property type="component" value="Unassembled WGS sequence"/>
</dbReference>
<dbReference type="RefSeq" id="WP_021813496.1">
    <property type="nucleotide sequence ID" value="NZ_AUSW01000015.1"/>
</dbReference>
<protein>
    <submittedName>
        <fullName evidence="2">Uncharacterized protein</fullName>
    </submittedName>
</protein>
<comment type="caution">
    <text evidence="2">The sequence shown here is derived from an EMBL/GenBank/DDBJ whole genome shotgun (WGS) entry which is preliminary data.</text>
</comment>
<gene>
    <name evidence="2" type="ORF">M917_0843</name>
</gene>
<evidence type="ECO:0000313" key="2">
    <source>
        <dbReference type="EMBL" id="ERL56165.1"/>
    </source>
</evidence>
<evidence type="ECO:0000313" key="3">
    <source>
        <dbReference type="Proteomes" id="UP000016761"/>
    </source>
</evidence>
<name>U4T5I8_9GAMM</name>
<dbReference type="STRING" id="1354303.M917_0843"/>
<evidence type="ECO:0000256" key="1">
    <source>
        <dbReference type="SAM" id="Phobius"/>
    </source>
</evidence>
<keyword evidence="1" id="KW-0472">Membrane</keyword>
<keyword evidence="1" id="KW-1133">Transmembrane helix</keyword>
<proteinExistence type="predicted"/>
<feature type="transmembrane region" description="Helical" evidence="1">
    <location>
        <begin position="86"/>
        <end position="105"/>
    </location>
</feature>
<dbReference type="PATRIC" id="fig|1354303.4.peg.830"/>
<dbReference type="EMBL" id="AUSW01000015">
    <property type="protein sequence ID" value="ERL56165.1"/>
    <property type="molecule type" value="Genomic_DNA"/>
</dbReference>
<sequence length="124" mass="14229">MISSIKKGATLHRLNQPELQLDQRELHRELRRAQQTIEAAASIMRLPQLNKLHNNLVIDGVVEEEDWLGTDARHAALKRTKPKRDYLKIVLVALCILLGGAWYSAQLDRDLYMQQIVQGDNRHG</sequence>
<dbReference type="OrthoDB" id="9955057at2"/>
<keyword evidence="3" id="KW-1185">Reference proteome</keyword>
<keyword evidence="1" id="KW-0812">Transmembrane</keyword>